<dbReference type="GO" id="GO:0036199">
    <property type="term" value="F:cholest-4-en-3-one 26-monooxygenase activity"/>
    <property type="evidence" value="ECO:0007669"/>
    <property type="project" value="TreeGrafter"/>
</dbReference>
<dbReference type="PANTHER" id="PTHR46696:SF4">
    <property type="entry name" value="BIOTIN BIOSYNTHESIS CYTOCHROME P450"/>
    <property type="match status" value="1"/>
</dbReference>
<keyword evidence="9" id="KW-1185">Reference proteome</keyword>
<dbReference type="Pfam" id="PF00067">
    <property type="entry name" value="p450"/>
    <property type="match status" value="1"/>
</dbReference>
<evidence type="ECO:0000256" key="7">
    <source>
        <dbReference type="ARBA" id="ARBA00023033"/>
    </source>
</evidence>
<comment type="similarity">
    <text evidence="2">Belongs to the cytochrome P450 family.</text>
</comment>
<sequence>MAVTDEVVRTDLNTMSFWAQPRPEHHRTFKWLRANQPISWNNAPEALDPNLDNAKGFWSVVKNRHIQEVSRHPEIFSSAEGVFIDDFPQLETMLSFIVTDPPRHTEMRNIVNVAFAPRNINKMVDQINGLVEKIIDKVAPLGEGDLCQLITKEVPGRVFANFMGIHDPDHIEYVMDAAEQFAGWADPEWAHIGSPLMVFADASNKLATLALELAEERKRNPGDDLLTWVAQAEYEGHKLTTGEVGVFFALLAAGANDTTRHAMAHVITLFQHNPDQLAYLMEDFEGRADDAVNESLRMEPPLMHFRRTALRDHQLDDVTIKKGDKVVMWYISGNRDEDVFDHPDTFDISRTQKHNPHQAFGGGGPHYCIGHALGKAVFEVSDAAGLHPDEESSVGGTRAAAVELHDRRQAASGDLDARMTLKCRSAN</sequence>
<name>A0A7I7KTE4_9MYCO</name>
<accession>A0A7I7KTE4</accession>
<dbReference type="InterPro" id="IPR036396">
    <property type="entry name" value="Cyt_P450_sf"/>
</dbReference>
<evidence type="ECO:0000313" key="8">
    <source>
        <dbReference type="EMBL" id="BBX44728.1"/>
    </source>
</evidence>
<evidence type="ECO:0000256" key="5">
    <source>
        <dbReference type="ARBA" id="ARBA00023002"/>
    </source>
</evidence>
<dbReference type="InterPro" id="IPR002397">
    <property type="entry name" value="Cyt_P450_B"/>
</dbReference>
<evidence type="ECO:0000313" key="9">
    <source>
        <dbReference type="Proteomes" id="UP000465866"/>
    </source>
</evidence>
<dbReference type="GO" id="GO:0020037">
    <property type="term" value="F:heme binding"/>
    <property type="evidence" value="ECO:0007669"/>
    <property type="project" value="InterPro"/>
</dbReference>
<organism evidence="8 9">
    <name type="scientific">Mycobacterium cookii</name>
    <dbReference type="NCBI Taxonomy" id="1775"/>
    <lineage>
        <taxon>Bacteria</taxon>
        <taxon>Bacillati</taxon>
        <taxon>Actinomycetota</taxon>
        <taxon>Actinomycetes</taxon>
        <taxon>Mycobacteriales</taxon>
        <taxon>Mycobacteriaceae</taxon>
        <taxon>Mycobacterium</taxon>
    </lineage>
</organism>
<protein>
    <submittedName>
        <fullName evidence="8">Cytochrome P450</fullName>
    </submittedName>
</protein>
<evidence type="ECO:0000256" key="4">
    <source>
        <dbReference type="ARBA" id="ARBA00022723"/>
    </source>
</evidence>
<keyword evidence="7" id="KW-0503">Monooxygenase</keyword>
<evidence type="ECO:0000256" key="3">
    <source>
        <dbReference type="ARBA" id="ARBA00022617"/>
    </source>
</evidence>
<keyword evidence="6" id="KW-0408">Iron</keyword>
<dbReference type="Gene3D" id="1.10.630.10">
    <property type="entry name" value="Cytochrome P450"/>
    <property type="match status" value="1"/>
</dbReference>
<dbReference type="InterPro" id="IPR001128">
    <property type="entry name" value="Cyt_P450"/>
</dbReference>
<reference evidence="8 9" key="1">
    <citation type="journal article" date="2019" name="Emerg. Microbes Infect.">
        <title>Comprehensive subspecies identification of 175 nontuberculous mycobacteria species based on 7547 genomic profiles.</title>
        <authorList>
            <person name="Matsumoto Y."/>
            <person name="Kinjo T."/>
            <person name="Motooka D."/>
            <person name="Nabeya D."/>
            <person name="Jung N."/>
            <person name="Uechi K."/>
            <person name="Horii T."/>
            <person name="Iida T."/>
            <person name="Fujita J."/>
            <person name="Nakamura S."/>
        </authorList>
    </citation>
    <scope>NUCLEOTIDE SEQUENCE [LARGE SCALE GENOMIC DNA]</scope>
    <source>
        <strain evidence="8 9">JCM 12404</strain>
    </source>
</reference>
<dbReference type="GO" id="GO:0006707">
    <property type="term" value="P:cholesterol catabolic process"/>
    <property type="evidence" value="ECO:0007669"/>
    <property type="project" value="TreeGrafter"/>
</dbReference>
<keyword evidence="3" id="KW-0349">Heme</keyword>
<dbReference type="Proteomes" id="UP000465866">
    <property type="component" value="Chromosome"/>
</dbReference>
<gene>
    <name evidence="8" type="ORF">MCOO_07430</name>
</gene>
<evidence type="ECO:0000256" key="6">
    <source>
        <dbReference type="ARBA" id="ARBA00023004"/>
    </source>
</evidence>
<dbReference type="GO" id="GO:0008395">
    <property type="term" value="F:steroid hydroxylase activity"/>
    <property type="evidence" value="ECO:0007669"/>
    <property type="project" value="TreeGrafter"/>
</dbReference>
<dbReference type="SUPFAM" id="SSF48264">
    <property type="entry name" value="Cytochrome P450"/>
    <property type="match status" value="1"/>
</dbReference>
<dbReference type="KEGG" id="mcoo:MCOO_07430"/>
<evidence type="ECO:0000256" key="2">
    <source>
        <dbReference type="ARBA" id="ARBA00010617"/>
    </source>
</evidence>
<dbReference type="RefSeq" id="WP_197746523.1">
    <property type="nucleotide sequence ID" value="NZ_AP022569.1"/>
</dbReference>
<dbReference type="GO" id="GO:0005506">
    <property type="term" value="F:iron ion binding"/>
    <property type="evidence" value="ECO:0007669"/>
    <property type="project" value="InterPro"/>
</dbReference>
<dbReference type="AlphaFoldDB" id="A0A7I7KTE4"/>
<dbReference type="PRINTS" id="PR00359">
    <property type="entry name" value="BP450"/>
</dbReference>
<keyword evidence="4" id="KW-0479">Metal-binding</keyword>
<comment type="cofactor">
    <cofactor evidence="1">
        <name>heme</name>
        <dbReference type="ChEBI" id="CHEBI:30413"/>
    </cofactor>
</comment>
<dbReference type="EMBL" id="AP022569">
    <property type="protein sequence ID" value="BBX44728.1"/>
    <property type="molecule type" value="Genomic_DNA"/>
</dbReference>
<proteinExistence type="inferred from homology"/>
<evidence type="ECO:0000256" key="1">
    <source>
        <dbReference type="ARBA" id="ARBA00001971"/>
    </source>
</evidence>
<keyword evidence="5" id="KW-0560">Oxidoreductase</keyword>
<dbReference type="PANTHER" id="PTHR46696">
    <property type="entry name" value="P450, PUTATIVE (EUROFUNG)-RELATED"/>
    <property type="match status" value="1"/>
</dbReference>